<dbReference type="PANTHER" id="PTHR45691">
    <property type="entry name" value="PROTEIN DIAPHANOUS"/>
    <property type="match status" value="1"/>
</dbReference>
<dbReference type="PANTHER" id="PTHR45691:SF6">
    <property type="entry name" value="PROTEIN DIAPHANOUS"/>
    <property type="match status" value="1"/>
</dbReference>
<feature type="compositionally biased region" description="Pro residues" evidence="2">
    <location>
        <begin position="259"/>
        <end position="275"/>
    </location>
</feature>
<feature type="chain" id="PRO_5046727942" description="Outer membrane protein beta-barrel domain-containing protein" evidence="3">
    <location>
        <begin position="21"/>
        <end position="275"/>
    </location>
</feature>
<dbReference type="InterPro" id="IPR027385">
    <property type="entry name" value="Beta-barrel_OMP"/>
</dbReference>
<evidence type="ECO:0000259" key="4">
    <source>
        <dbReference type="Pfam" id="PF13505"/>
    </source>
</evidence>
<keyword evidence="1 3" id="KW-0732">Signal</keyword>
<proteinExistence type="predicted"/>
<feature type="compositionally biased region" description="Pro residues" evidence="2">
    <location>
        <begin position="220"/>
        <end position="242"/>
    </location>
</feature>
<dbReference type="InterPro" id="IPR051412">
    <property type="entry name" value="Formin_Homology_Diaphanous_sf"/>
</dbReference>
<feature type="region of interest" description="Disordered" evidence="2">
    <location>
        <begin position="215"/>
        <end position="275"/>
    </location>
</feature>
<dbReference type="Proteomes" id="UP001424459">
    <property type="component" value="Unassembled WGS sequence"/>
</dbReference>
<dbReference type="EMBL" id="BAABBR010000001">
    <property type="protein sequence ID" value="GAA4043499.1"/>
    <property type="molecule type" value="Genomic_DNA"/>
</dbReference>
<organism evidence="5 6">
    <name type="scientific">Sphingomonas rosea</name>
    <dbReference type="NCBI Taxonomy" id="335605"/>
    <lineage>
        <taxon>Bacteria</taxon>
        <taxon>Pseudomonadati</taxon>
        <taxon>Pseudomonadota</taxon>
        <taxon>Alphaproteobacteria</taxon>
        <taxon>Sphingomonadales</taxon>
        <taxon>Sphingomonadaceae</taxon>
        <taxon>Sphingomonas</taxon>
    </lineage>
</organism>
<reference evidence="6" key="1">
    <citation type="journal article" date="2019" name="Int. J. Syst. Evol. Microbiol.">
        <title>The Global Catalogue of Microorganisms (GCM) 10K type strain sequencing project: providing services to taxonomists for standard genome sequencing and annotation.</title>
        <authorList>
            <consortium name="The Broad Institute Genomics Platform"/>
            <consortium name="The Broad Institute Genome Sequencing Center for Infectious Disease"/>
            <person name="Wu L."/>
            <person name="Ma J."/>
        </authorList>
    </citation>
    <scope>NUCLEOTIDE SEQUENCE [LARGE SCALE GENOMIC DNA]</scope>
    <source>
        <strain evidence="6">JCM 17564</strain>
    </source>
</reference>
<protein>
    <recommendedName>
        <fullName evidence="4">Outer membrane protein beta-barrel domain-containing protein</fullName>
    </recommendedName>
</protein>
<gene>
    <name evidence="5" type="ORF">GCM10022281_25900</name>
</gene>
<feature type="signal peptide" evidence="3">
    <location>
        <begin position="1"/>
        <end position="20"/>
    </location>
</feature>
<accession>A0ABP7UHL5</accession>
<sequence>MRKYLLAAAAVAAIASPAMARDKTGYVGISAGPMIAEDISLDVTSNGTLFKDYAMGDHKVGYDVDANAGYDFGAIRAELEVAYKRAAHEAYTINGSRVPGDGSTKSLSIMANALLDFGDDDGWQGFLGGGVGLARTKVNLSAAGFSGRFLKDSGFAYQVLAGVRHPVATNVDFGLKYRFYNHDIDDAVSFAPLTTVAGDADSRFRSHSLLASLTYNFGAAPPPPPPPPPAEPAPPPPPPPPATQTCPDGSVILATDVCPAPPPPPPPPPPAPERG</sequence>
<evidence type="ECO:0000313" key="5">
    <source>
        <dbReference type="EMBL" id="GAA4043499.1"/>
    </source>
</evidence>
<evidence type="ECO:0000256" key="2">
    <source>
        <dbReference type="SAM" id="MobiDB-lite"/>
    </source>
</evidence>
<dbReference type="RefSeq" id="WP_344697518.1">
    <property type="nucleotide sequence ID" value="NZ_BAABBR010000001.1"/>
</dbReference>
<dbReference type="Gene3D" id="2.40.160.20">
    <property type="match status" value="1"/>
</dbReference>
<evidence type="ECO:0000256" key="1">
    <source>
        <dbReference type="ARBA" id="ARBA00022729"/>
    </source>
</evidence>
<dbReference type="InterPro" id="IPR011250">
    <property type="entry name" value="OMP/PagP_B-barrel"/>
</dbReference>
<keyword evidence="6" id="KW-1185">Reference proteome</keyword>
<evidence type="ECO:0000256" key="3">
    <source>
        <dbReference type="SAM" id="SignalP"/>
    </source>
</evidence>
<feature type="domain" description="Outer membrane protein beta-barrel" evidence="4">
    <location>
        <begin position="7"/>
        <end position="217"/>
    </location>
</feature>
<comment type="caution">
    <text evidence="5">The sequence shown here is derived from an EMBL/GenBank/DDBJ whole genome shotgun (WGS) entry which is preliminary data.</text>
</comment>
<dbReference type="SUPFAM" id="SSF56925">
    <property type="entry name" value="OMPA-like"/>
    <property type="match status" value="1"/>
</dbReference>
<evidence type="ECO:0000313" key="6">
    <source>
        <dbReference type="Proteomes" id="UP001424459"/>
    </source>
</evidence>
<name>A0ABP7UHL5_9SPHN</name>
<dbReference type="Pfam" id="PF13505">
    <property type="entry name" value="OMP_b-brl"/>
    <property type="match status" value="1"/>
</dbReference>